<dbReference type="NCBIfam" id="TIGR01727">
    <property type="entry name" value="oligo_HPY"/>
    <property type="match status" value="1"/>
</dbReference>
<feature type="domain" description="ABC transporter" evidence="8">
    <location>
        <begin position="7"/>
        <end position="253"/>
    </location>
</feature>
<evidence type="ECO:0000256" key="3">
    <source>
        <dbReference type="ARBA" id="ARBA00022448"/>
    </source>
</evidence>
<dbReference type="PANTHER" id="PTHR43297">
    <property type="entry name" value="OLIGOPEPTIDE TRANSPORT ATP-BINDING PROTEIN APPD"/>
    <property type="match status" value="1"/>
</dbReference>
<dbReference type="InterPro" id="IPR027417">
    <property type="entry name" value="P-loop_NTPase"/>
</dbReference>
<dbReference type="PANTHER" id="PTHR43297:SF2">
    <property type="entry name" value="DIPEPTIDE TRANSPORT ATP-BINDING PROTEIN DPPD"/>
    <property type="match status" value="1"/>
</dbReference>
<keyword evidence="5" id="KW-0547">Nucleotide-binding</keyword>
<dbReference type="GO" id="GO:0055085">
    <property type="term" value="P:transmembrane transport"/>
    <property type="evidence" value="ECO:0007669"/>
    <property type="project" value="UniProtKB-ARBA"/>
</dbReference>
<name>A0A1E5XIR5_9HYPH</name>
<protein>
    <recommendedName>
        <fullName evidence="8">ABC transporter domain-containing protein</fullName>
    </recommendedName>
</protein>
<evidence type="ECO:0000256" key="4">
    <source>
        <dbReference type="ARBA" id="ARBA00022475"/>
    </source>
</evidence>
<evidence type="ECO:0000256" key="5">
    <source>
        <dbReference type="ARBA" id="ARBA00022741"/>
    </source>
</evidence>
<evidence type="ECO:0000256" key="6">
    <source>
        <dbReference type="ARBA" id="ARBA00022840"/>
    </source>
</evidence>
<evidence type="ECO:0000313" key="10">
    <source>
        <dbReference type="Proteomes" id="UP000095463"/>
    </source>
</evidence>
<evidence type="ECO:0000256" key="7">
    <source>
        <dbReference type="ARBA" id="ARBA00023136"/>
    </source>
</evidence>
<keyword evidence="3" id="KW-0813">Transport</keyword>
<dbReference type="SMART" id="SM00382">
    <property type="entry name" value="AAA"/>
    <property type="match status" value="1"/>
</dbReference>
<dbReference type="GO" id="GO:0015833">
    <property type="term" value="P:peptide transport"/>
    <property type="evidence" value="ECO:0007669"/>
    <property type="project" value="InterPro"/>
</dbReference>
<dbReference type="Proteomes" id="UP000095463">
    <property type="component" value="Unassembled WGS sequence"/>
</dbReference>
<gene>
    <name evidence="9" type="ORF">VW23_004540</name>
</gene>
<dbReference type="CDD" id="cd03257">
    <property type="entry name" value="ABC_NikE_OppD_transporters"/>
    <property type="match status" value="1"/>
</dbReference>
<dbReference type="RefSeq" id="WP_069912200.1">
    <property type="nucleotide sequence ID" value="NZ_LAJE02000366.1"/>
</dbReference>
<comment type="caution">
    <text evidence="9">The sequence shown here is derived from an EMBL/GenBank/DDBJ whole genome shotgun (WGS) entry which is preliminary data.</text>
</comment>
<dbReference type="InterPro" id="IPR013563">
    <property type="entry name" value="Oligopep_ABC_C"/>
</dbReference>
<keyword evidence="4" id="KW-1003">Cell membrane</keyword>
<comment type="similarity">
    <text evidence="2">Belongs to the ABC transporter superfamily.</text>
</comment>
<keyword evidence="6" id="KW-0067">ATP-binding</keyword>
<dbReference type="SUPFAM" id="SSF52540">
    <property type="entry name" value="P-loop containing nucleoside triphosphate hydrolases"/>
    <property type="match status" value="1"/>
</dbReference>
<evidence type="ECO:0000256" key="1">
    <source>
        <dbReference type="ARBA" id="ARBA00004417"/>
    </source>
</evidence>
<evidence type="ECO:0000313" key="9">
    <source>
        <dbReference type="EMBL" id="OEO28496.1"/>
    </source>
</evidence>
<dbReference type="GO" id="GO:0005524">
    <property type="term" value="F:ATP binding"/>
    <property type="evidence" value="ECO:0007669"/>
    <property type="project" value="UniProtKB-KW"/>
</dbReference>
<dbReference type="InterPro" id="IPR003439">
    <property type="entry name" value="ABC_transporter-like_ATP-bd"/>
</dbReference>
<dbReference type="Gene3D" id="3.40.50.300">
    <property type="entry name" value="P-loop containing nucleotide triphosphate hydrolases"/>
    <property type="match status" value="1"/>
</dbReference>
<reference evidence="9 10" key="1">
    <citation type="journal article" date="2015" name="Genome Announc.">
        <title>Genome Assemblies of Three Soil-Associated Devosia species: D. insulae, D. limi, and D. soli.</title>
        <authorList>
            <person name="Hassan Y.I."/>
            <person name="Lepp D."/>
            <person name="Zhou T."/>
        </authorList>
    </citation>
    <scope>NUCLEOTIDE SEQUENCE [LARGE SCALE GENOMIC DNA]</scope>
    <source>
        <strain evidence="9 10">DS-56</strain>
    </source>
</reference>
<accession>A0A1E5XIR5</accession>
<dbReference type="InterPro" id="IPR050388">
    <property type="entry name" value="ABC_Ni/Peptide_Import"/>
</dbReference>
<dbReference type="OrthoDB" id="9815712at2"/>
<comment type="subcellular location">
    <subcellularLocation>
        <location evidence="1">Cell inner membrane</location>
        <topology evidence="1">Peripheral membrane protein</topology>
    </subcellularLocation>
</comment>
<dbReference type="PROSITE" id="PS50893">
    <property type="entry name" value="ABC_TRANSPORTER_2"/>
    <property type="match status" value="1"/>
</dbReference>
<dbReference type="AlphaFoldDB" id="A0A1E5XIR5"/>
<sequence length="326" mass="35266">MTAAPLLSVRDLTVSFNTRFTAVREASFDVHPGELVGVVGESGSGKSVSALAVMGLLPPTAKVTGSIDFEGRDLLTLSRRELRKLRGRDIGIIFQEPMTSLNPVFTIGDQIAEAVQVHDPMSRKAAWDRATELLEKVGVPAPRRRLLDYPHQLSGGLRQRVMIAIALSSSPKLLIADEPTTALDVTIQAQLLDLLNQLRQDFGTAILLITHNMGVMAEVADRVVVMYASRIVEEATIFDLFDRPQHPYTSGLLGSTPELDGETHRLRTIAGTMPNPAELPPGCLFAPRCPKAVAACLEMQPPLLPISPAQSAACIRAPMLVQEGAR</sequence>
<dbReference type="EMBL" id="LAJE02000366">
    <property type="protein sequence ID" value="OEO28496.1"/>
    <property type="molecule type" value="Genomic_DNA"/>
</dbReference>
<organism evidence="9 10">
    <name type="scientific">Devosia insulae DS-56</name>
    <dbReference type="NCBI Taxonomy" id="1116389"/>
    <lineage>
        <taxon>Bacteria</taxon>
        <taxon>Pseudomonadati</taxon>
        <taxon>Pseudomonadota</taxon>
        <taxon>Alphaproteobacteria</taxon>
        <taxon>Hyphomicrobiales</taxon>
        <taxon>Devosiaceae</taxon>
        <taxon>Devosia</taxon>
    </lineage>
</organism>
<dbReference type="Pfam" id="PF00005">
    <property type="entry name" value="ABC_tran"/>
    <property type="match status" value="1"/>
</dbReference>
<dbReference type="FunFam" id="3.40.50.300:FF:000016">
    <property type="entry name" value="Oligopeptide ABC transporter ATP-binding component"/>
    <property type="match status" value="1"/>
</dbReference>
<dbReference type="GO" id="GO:0016887">
    <property type="term" value="F:ATP hydrolysis activity"/>
    <property type="evidence" value="ECO:0007669"/>
    <property type="project" value="InterPro"/>
</dbReference>
<evidence type="ECO:0000256" key="2">
    <source>
        <dbReference type="ARBA" id="ARBA00005417"/>
    </source>
</evidence>
<dbReference type="InterPro" id="IPR003593">
    <property type="entry name" value="AAA+_ATPase"/>
</dbReference>
<dbReference type="GO" id="GO:0005886">
    <property type="term" value="C:plasma membrane"/>
    <property type="evidence" value="ECO:0007669"/>
    <property type="project" value="UniProtKB-SubCell"/>
</dbReference>
<proteinExistence type="inferred from homology"/>
<dbReference type="Pfam" id="PF08352">
    <property type="entry name" value="oligo_HPY"/>
    <property type="match status" value="1"/>
</dbReference>
<evidence type="ECO:0000259" key="8">
    <source>
        <dbReference type="PROSITE" id="PS50893"/>
    </source>
</evidence>
<keyword evidence="7" id="KW-0472">Membrane</keyword>
<keyword evidence="10" id="KW-1185">Reference proteome</keyword>